<sequence>MKIICCLLLFILLIKCIETKKVHRTYVVERNTTARGKSMYGFRILDSNEKTCLYQIRVSSKDMDTAILVDDIGKNIVANLKGTWIKNSINVTFSINDSHLNKWTDGFIQRNDNWLSIDYATQSNNQQLIARSSTFLKKVKIYDKKKNELIAQFRQRTRWTSSKPVKYILKIYSNQVPDAIYFFLVLIMDHRGLAGDN</sequence>
<accession>A0A815LQE5</accession>
<dbReference type="AlphaFoldDB" id="A0A815LQE5"/>
<protein>
    <submittedName>
        <fullName evidence="2">Uncharacterized protein</fullName>
    </submittedName>
</protein>
<feature type="chain" id="PRO_5036411958" evidence="1">
    <location>
        <begin position="20"/>
        <end position="197"/>
    </location>
</feature>
<keyword evidence="1" id="KW-0732">Signal</keyword>
<dbReference type="Proteomes" id="UP000663836">
    <property type="component" value="Unassembled WGS sequence"/>
</dbReference>
<evidence type="ECO:0000256" key="1">
    <source>
        <dbReference type="SAM" id="SignalP"/>
    </source>
</evidence>
<name>A0A815LQE5_9BILA</name>
<feature type="signal peptide" evidence="1">
    <location>
        <begin position="1"/>
        <end position="19"/>
    </location>
</feature>
<organism evidence="2 4">
    <name type="scientific">Rotaria sordida</name>
    <dbReference type="NCBI Taxonomy" id="392033"/>
    <lineage>
        <taxon>Eukaryota</taxon>
        <taxon>Metazoa</taxon>
        <taxon>Spiralia</taxon>
        <taxon>Gnathifera</taxon>
        <taxon>Rotifera</taxon>
        <taxon>Eurotatoria</taxon>
        <taxon>Bdelloidea</taxon>
        <taxon>Philodinida</taxon>
        <taxon>Philodinidae</taxon>
        <taxon>Rotaria</taxon>
    </lineage>
</organism>
<reference evidence="2" key="1">
    <citation type="submission" date="2021-02" db="EMBL/GenBank/DDBJ databases">
        <authorList>
            <person name="Nowell W R."/>
        </authorList>
    </citation>
    <scope>NUCLEOTIDE SEQUENCE</scope>
</reference>
<proteinExistence type="predicted"/>
<dbReference type="EMBL" id="CAJOBD010004945">
    <property type="protein sequence ID" value="CAF4014149.1"/>
    <property type="molecule type" value="Genomic_DNA"/>
</dbReference>
<gene>
    <name evidence="3" type="ORF">JBS370_LOCUS27016</name>
    <name evidence="2" type="ORF">ZHD862_LOCUS33388</name>
</gene>
<dbReference type="EMBL" id="CAJNOT010003938">
    <property type="protein sequence ID" value="CAF1407320.1"/>
    <property type="molecule type" value="Genomic_DNA"/>
</dbReference>
<evidence type="ECO:0000313" key="3">
    <source>
        <dbReference type="EMBL" id="CAF4014149.1"/>
    </source>
</evidence>
<evidence type="ECO:0000313" key="2">
    <source>
        <dbReference type="EMBL" id="CAF1407320.1"/>
    </source>
</evidence>
<comment type="caution">
    <text evidence="2">The sequence shown here is derived from an EMBL/GenBank/DDBJ whole genome shotgun (WGS) entry which is preliminary data.</text>
</comment>
<evidence type="ECO:0000313" key="4">
    <source>
        <dbReference type="Proteomes" id="UP000663864"/>
    </source>
</evidence>
<dbReference type="Proteomes" id="UP000663864">
    <property type="component" value="Unassembled WGS sequence"/>
</dbReference>